<dbReference type="InterPro" id="IPR044068">
    <property type="entry name" value="CB"/>
</dbReference>
<dbReference type="Pfam" id="PF00589">
    <property type="entry name" value="Phage_integrase"/>
    <property type="match status" value="1"/>
</dbReference>
<gene>
    <name evidence="9" type="ordered locus">Dred_0788</name>
</gene>
<dbReference type="EMBL" id="CP000612">
    <property type="protein sequence ID" value="ABO49326.1"/>
    <property type="molecule type" value="Genomic_DNA"/>
</dbReference>
<feature type="domain" description="Core-binding (CB)" evidence="8">
    <location>
        <begin position="3"/>
        <end position="91"/>
    </location>
</feature>
<evidence type="ECO:0000256" key="6">
    <source>
        <dbReference type="PROSITE-ProRule" id="PRU01248"/>
    </source>
</evidence>
<dbReference type="InterPro" id="IPR013762">
    <property type="entry name" value="Integrase-like_cat_sf"/>
</dbReference>
<dbReference type="PROSITE" id="PS51900">
    <property type="entry name" value="CB"/>
    <property type="match status" value="1"/>
</dbReference>
<accession>A4J2M3</accession>
<comment type="similarity">
    <text evidence="2">Belongs to the 'phage' integrase family.</text>
</comment>
<evidence type="ECO:0000256" key="5">
    <source>
        <dbReference type="ARBA" id="ARBA00023172"/>
    </source>
</evidence>
<evidence type="ECO:0000256" key="4">
    <source>
        <dbReference type="ARBA" id="ARBA00023125"/>
    </source>
</evidence>
<dbReference type="InterPro" id="IPR004107">
    <property type="entry name" value="Integrase_SAM-like_N"/>
</dbReference>
<dbReference type="Gene3D" id="1.10.443.10">
    <property type="entry name" value="Intergrase catalytic core"/>
    <property type="match status" value="1"/>
</dbReference>
<dbReference type="GO" id="GO:0003677">
    <property type="term" value="F:DNA binding"/>
    <property type="evidence" value="ECO:0007669"/>
    <property type="project" value="UniProtKB-UniRule"/>
</dbReference>
<evidence type="ECO:0000259" key="8">
    <source>
        <dbReference type="PROSITE" id="PS51900"/>
    </source>
</evidence>
<dbReference type="HOGENOM" id="CLU_027562_9_2_9"/>
<dbReference type="eggNOG" id="COG4974">
    <property type="taxonomic scope" value="Bacteria"/>
</dbReference>
<sequence length="293" mass="33195">MKNTSGNILSDFLEDIYSGGTARSTVEAYQKDVVYFSKWYIDTTGKEPHLWDITSIDLREYQEYMLSVQGLMPATINRRMAAMEKYIRWAHGKGYISRLLAFPKIIKEQKTPPKALGRVEQNRLLREAERHGKARDIALIRLMMSCGLRVGEVVSIRLSDLDIGERHGTVAVLGKGKKYRKVPVPPEARKAIKEWLAERTQRYPDNDWLFPNRNVGNITARNVEQVIKNIGKFAGLDLHPHVLRHTAATNMIRTGADIVTVAQILGHANLNTTAIYTKPDSKTMLKALEKGEV</sequence>
<protein>
    <submittedName>
        <fullName evidence="9">Phage integrase family protein</fullName>
    </submittedName>
</protein>
<proteinExistence type="inferred from homology"/>
<dbReference type="STRING" id="349161.Dred_0788"/>
<evidence type="ECO:0000313" key="10">
    <source>
        <dbReference type="Proteomes" id="UP000001556"/>
    </source>
</evidence>
<dbReference type="Gene3D" id="1.10.150.130">
    <property type="match status" value="1"/>
</dbReference>
<dbReference type="PANTHER" id="PTHR30349:SF41">
    <property type="entry name" value="INTEGRASE_RECOMBINASE PROTEIN MJ0367-RELATED"/>
    <property type="match status" value="1"/>
</dbReference>
<dbReference type="AlphaFoldDB" id="A4J2M3"/>
<evidence type="ECO:0000313" key="9">
    <source>
        <dbReference type="EMBL" id="ABO49326.1"/>
    </source>
</evidence>
<dbReference type="InterPro" id="IPR050090">
    <property type="entry name" value="Tyrosine_recombinase_XerCD"/>
</dbReference>
<dbReference type="Pfam" id="PF02899">
    <property type="entry name" value="Phage_int_SAM_1"/>
    <property type="match status" value="1"/>
</dbReference>
<name>A4J2M3_DESRM</name>
<dbReference type="GO" id="GO:0015074">
    <property type="term" value="P:DNA integration"/>
    <property type="evidence" value="ECO:0007669"/>
    <property type="project" value="UniProtKB-KW"/>
</dbReference>
<dbReference type="RefSeq" id="WP_011877161.1">
    <property type="nucleotide sequence ID" value="NC_009253.1"/>
</dbReference>
<dbReference type="InterPro" id="IPR010998">
    <property type="entry name" value="Integrase_recombinase_N"/>
</dbReference>
<dbReference type="Proteomes" id="UP000001556">
    <property type="component" value="Chromosome"/>
</dbReference>
<dbReference type="GO" id="GO:0006310">
    <property type="term" value="P:DNA recombination"/>
    <property type="evidence" value="ECO:0007669"/>
    <property type="project" value="UniProtKB-KW"/>
</dbReference>
<evidence type="ECO:0000259" key="7">
    <source>
        <dbReference type="PROSITE" id="PS51898"/>
    </source>
</evidence>
<keyword evidence="4 6" id="KW-0238">DNA-binding</keyword>
<dbReference type="PROSITE" id="PS51898">
    <property type="entry name" value="TYR_RECOMBINASE"/>
    <property type="match status" value="1"/>
</dbReference>
<dbReference type="InterPro" id="IPR011010">
    <property type="entry name" value="DNA_brk_join_enz"/>
</dbReference>
<dbReference type="SUPFAM" id="SSF56349">
    <property type="entry name" value="DNA breaking-rejoining enzymes"/>
    <property type="match status" value="1"/>
</dbReference>
<keyword evidence="5" id="KW-0233">DNA recombination</keyword>
<comment type="function">
    <text evidence="1">Site-specific tyrosine recombinase, which acts by catalyzing the cutting and rejoining of the recombining DNA molecules.</text>
</comment>
<keyword evidence="3" id="KW-0229">DNA integration</keyword>
<evidence type="ECO:0000256" key="1">
    <source>
        <dbReference type="ARBA" id="ARBA00003283"/>
    </source>
</evidence>
<feature type="domain" description="Tyr recombinase" evidence="7">
    <location>
        <begin position="111"/>
        <end position="289"/>
    </location>
</feature>
<reference evidence="9 10" key="1">
    <citation type="submission" date="2007-03" db="EMBL/GenBank/DDBJ databases">
        <title>Complete sequence of Desulfotomaculum reducens MI-1.</title>
        <authorList>
            <consortium name="US DOE Joint Genome Institute"/>
            <person name="Copeland A."/>
            <person name="Lucas S."/>
            <person name="Lapidus A."/>
            <person name="Barry K."/>
            <person name="Detter J.C."/>
            <person name="Glavina del Rio T."/>
            <person name="Hammon N."/>
            <person name="Israni S."/>
            <person name="Dalin E."/>
            <person name="Tice H."/>
            <person name="Pitluck S."/>
            <person name="Sims D."/>
            <person name="Brettin T."/>
            <person name="Bruce D."/>
            <person name="Han C."/>
            <person name="Tapia R."/>
            <person name="Schmutz J."/>
            <person name="Larimer F."/>
            <person name="Land M."/>
            <person name="Hauser L."/>
            <person name="Kyrpides N."/>
            <person name="Kim E."/>
            <person name="Tebo B.M."/>
            <person name="Richardson P."/>
        </authorList>
    </citation>
    <scope>NUCLEOTIDE SEQUENCE [LARGE SCALE GENOMIC DNA]</scope>
    <source>
        <strain evidence="9 10">MI-1</strain>
    </source>
</reference>
<dbReference type="OrthoDB" id="9785687at2"/>
<dbReference type="KEGG" id="drm:Dred_0788"/>
<evidence type="ECO:0000256" key="3">
    <source>
        <dbReference type="ARBA" id="ARBA00022908"/>
    </source>
</evidence>
<organism evidence="9 10">
    <name type="scientific">Desulforamulus reducens (strain ATCC BAA-1160 / DSM 100696 / MI-1)</name>
    <name type="common">Desulfotomaculum reducens</name>
    <dbReference type="NCBI Taxonomy" id="349161"/>
    <lineage>
        <taxon>Bacteria</taxon>
        <taxon>Bacillati</taxon>
        <taxon>Bacillota</taxon>
        <taxon>Clostridia</taxon>
        <taxon>Eubacteriales</taxon>
        <taxon>Peptococcaceae</taxon>
        <taxon>Desulforamulus</taxon>
    </lineage>
</organism>
<keyword evidence="10" id="KW-1185">Reference proteome</keyword>
<evidence type="ECO:0000256" key="2">
    <source>
        <dbReference type="ARBA" id="ARBA00008857"/>
    </source>
</evidence>
<dbReference type="InterPro" id="IPR002104">
    <property type="entry name" value="Integrase_catalytic"/>
</dbReference>
<dbReference type="PANTHER" id="PTHR30349">
    <property type="entry name" value="PHAGE INTEGRASE-RELATED"/>
    <property type="match status" value="1"/>
</dbReference>